<dbReference type="EMBL" id="BOMY01000039">
    <property type="protein sequence ID" value="GIF23283.1"/>
    <property type="molecule type" value="Genomic_DNA"/>
</dbReference>
<dbReference type="Proteomes" id="UP000623608">
    <property type="component" value="Unassembled WGS sequence"/>
</dbReference>
<sequence length="252" mass="26587">MDLEEFHRELRSDADFEPRVLNLDAIMTAGGRLRRRRRLTVAAGAAAVAIAVVAGLTTLVRPTPQFGPSPAAPTTASAAPSVSVSAKSQKLNSMNGYHGPIGTVIDTGLVNDKDQEKWTIFGVRSAQSSGSRATGLCLGTQNTLGDLTESLTLDDVVATPPGFHDIQAAMSLEGGVKQPAFGYYAGTPARITVSAAGRTVDAQLARWSEDANITVFWFPVTAVKPDETIKNPKAYDIAGATLAAGQPRIFTY</sequence>
<name>A0A919TU58_9ACTN</name>
<proteinExistence type="predicted"/>
<gene>
    <name evidence="2" type="ORF">Ate02nite_60130</name>
</gene>
<keyword evidence="1" id="KW-0472">Membrane</keyword>
<keyword evidence="1" id="KW-1133">Transmembrane helix</keyword>
<comment type="caution">
    <text evidence="2">The sequence shown here is derived from an EMBL/GenBank/DDBJ whole genome shotgun (WGS) entry which is preliminary data.</text>
</comment>
<evidence type="ECO:0000313" key="2">
    <source>
        <dbReference type="EMBL" id="GIF23283.1"/>
    </source>
</evidence>
<keyword evidence="3" id="KW-1185">Reference proteome</keyword>
<dbReference type="AlphaFoldDB" id="A0A919TU58"/>
<feature type="transmembrane region" description="Helical" evidence="1">
    <location>
        <begin position="39"/>
        <end position="60"/>
    </location>
</feature>
<evidence type="ECO:0000313" key="3">
    <source>
        <dbReference type="Proteomes" id="UP000623608"/>
    </source>
</evidence>
<reference evidence="2" key="1">
    <citation type="submission" date="2021-01" db="EMBL/GenBank/DDBJ databases">
        <title>Whole genome shotgun sequence of Actinoplanes tereljensis NBRC 105297.</title>
        <authorList>
            <person name="Komaki H."/>
            <person name="Tamura T."/>
        </authorList>
    </citation>
    <scope>NUCLEOTIDE SEQUENCE</scope>
    <source>
        <strain evidence="2">NBRC 105297</strain>
    </source>
</reference>
<accession>A0A919TU58</accession>
<evidence type="ECO:0000256" key="1">
    <source>
        <dbReference type="SAM" id="Phobius"/>
    </source>
</evidence>
<protein>
    <submittedName>
        <fullName evidence="2">Uncharacterized protein</fullName>
    </submittedName>
</protein>
<keyword evidence="1" id="KW-0812">Transmembrane</keyword>
<organism evidence="2 3">
    <name type="scientific">Paractinoplanes tereljensis</name>
    <dbReference type="NCBI Taxonomy" id="571912"/>
    <lineage>
        <taxon>Bacteria</taxon>
        <taxon>Bacillati</taxon>
        <taxon>Actinomycetota</taxon>
        <taxon>Actinomycetes</taxon>
        <taxon>Micromonosporales</taxon>
        <taxon>Micromonosporaceae</taxon>
        <taxon>Paractinoplanes</taxon>
    </lineage>
</organism>